<accession>A0ABU3B909</accession>
<dbReference type="Pfam" id="PF00561">
    <property type="entry name" value="Abhydrolase_1"/>
    <property type="match status" value="1"/>
</dbReference>
<evidence type="ECO:0000313" key="4">
    <source>
        <dbReference type="Proteomes" id="UP001259982"/>
    </source>
</evidence>
<dbReference type="RefSeq" id="WP_311659229.1">
    <property type="nucleotide sequence ID" value="NZ_JAVRHY010000009.1"/>
</dbReference>
<dbReference type="InterPro" id="IPR029058">
    <property type="entry name" value="AB_hydrolase_fold"/>
</dbReference>
<keyword evidence="1 3" id="KW-0378">Hydrolase</keyword>
<reference evidence="3 4" key="1">
    <citation type="submission" date="2023-09" db="EMBL/GenBank/DDBJ databases">
        <authorList>
            <person name="Rey-Velasco X."/>
        </authorList>
    </citation>
    <scope>NUCLEOTIDE SEQUENCE [LARGE SCALE GENOMIC DNA]</scope>
    <source>
        <strain evidence="3 4">P385</strain>
    </source>
</reference>
<evidence type="ECO:0000259" key="2">
    <source>
        <dbReference type="Pfam" id="PF00561"/>
    </source>
</evidence>
<comment type="caution">
    <text evidence="3">The sequence shown here is derived from an EMBL/GenBank/DDBJ whole genome shotgun (WGS) entry which is preliminary data.</text>
</comment>
<dbReference type="Proteomes" id="UP001259982">
    <property type="component" value="Unassembled WGS sequence"/>
</dbReference>
<dbReference type="InterPro" id="IPR000639">
    <property type="entry name" value="Epox_hydrolase-like"/>
</dbReference>
<name>A0ABU3B909_9GAMM</name>
<dbReference type="Gene3D" id="3.40.50.1820">
    <property type="entry name" value="alpha/beta hydrolase"/>
    <property type="match status" value="1"/>
</dbReference>
<evidence type="ECO:0000256" key="1">
    <source>
        <dbReference type="ARBA" id="ARBA00022801"/>
    </source>
</evidence>
<feature type="domain" description="AB hydrolase-1" evidence="2">
    <location>
        <begin position="25"/>
        <end position="276"/>
    </location>
</feature>
<dbReference type="PRINTS" id="PR00111">
    <property type="entry name" value="ABHYDROLASE"/>
</dbReference>
<dbReference type="PANTHER" id="PTHR43329">
    <property type="entry name" value="EPOXIDE HYDROLASE"/>
    <property type="match status" value="1"/>
</dbReference>
<sequence>MSDFSVQPVDTPRGRFACRVMGSGPPLVMVHGWPESSWCWWPVASRLAEQYRVIAPDLRGLGDAERSLTLEAYTKQALGADLLALLDVLGIRRATLVGHDWGGAVAQEAALAESGRFDGLVLLNIHVLPNARGNAAAQAALRNNPAALWYQFFQNARDDHGDGLAEAMIPGNERAWLGHFLRTWSRLDFPADALDEYVRCYRQPHTATTGANYYRTYKADRARWAELAGQRFAMPGLYIHGRHDPVIVPEFTRHLDDVFDHIRVESLDAAHFVQEECPDQVARLIRDFIGRPGGL</sequence>
<dbReference type="SUPFAM" id="SSF53474">
    <property type="entry name" value="alpha/beta-Hydrolases"/>
    <property type="match status" value="1"/>
</dbReference>
<keyword evidence="4" id="KW-1185">Reference proteome</keyword>
<protein>
    <submittedName>
        <fullName evidence="3">Alpha/beta hydrolase</fullName>
    </submittedName>
</protein>
<dbReference type="GO" id="GO:0016787">
    <property type="term" value="F:hydrolase activity"/>
    <property type="evidence" value="ECO:0007669"/>
    <property type="project" value="UniProtKB-KW"/>
</dbReference>
<dbReference type="PRINTS" id="PR00412">
    <property type="entry name" value="EPOXHYDRLASE"/>
</dbReference>
<organism evidence="3 4">
    <name type="scientific">Spectribacter acetivorans</name>
    <dbReference type="NCBI Taxonomy" id="3075603"/>
    <lineage>
        <taxon>Bacteria</taxon>
        <taxon>Pseudomonadati</taxon>
        <taxon>Pseudomonadota</taxon>
        <taxon>Gammaproteobacteria</taxon>
        <taxon>Salinisphaerales</taxon>
        <taxon>Salinisphaeraceae</taxon>
        <taxon>Spectribacter</taxon>
    </lineage>
</organism>
<dbReference type="InterPro" id="IPR000073">
    <property type="entry name" value="AB_hydrolase_1"/>
</dbReference>
<gene>
    <name evidence="3" type="ORF">RM531_10760</name>
</gene>
<dbReference type="EMBL" id="JAVRHY010000009">
    <property type="protein sequence ID" value="MDT0618956.1"/>
    <property type="molecule type" value="Genomic_DNA"/>
</dbReference>
<proteinExistence type="predicted"/>
<evidence type="ECO:0000313" key="3">
    <source>
        <dbReference type="EMBL" id="MDT0618956.1"/>
    </source>
</evidence>